<protein>
    <submittedName>
        <fullName evidence="2">Unannotated protein</fullName>
    </submittedName>
</protein>
<proteinExistence type="predicted"/>
<feature type="region of interest" description="Disordered" evidence="1">
    <location>
        <begin position="87"/>
        <end position="121"/>
    </location>
</feature>
<name>A0A6J6D5C4_9ZZZZ</name>
<reference evidence="2" key="1">
    <citation type="submission" date="2020-05" db="EMBL/GenBank/DDBJ databases">
        <authorList>
            <person name="Chiriac C."/>
            <person name="Salcher M."/>
            <person name="Ghai R."/>
            <person name="Kavagutti S V."/>
        </authorList>
    </citation>
    <scope>NUCLEOTIDE SEQUENCE</scope>
</reference>
<sequence length="172" mass="19323">MNYRSSVEQLTAVTFDPAKDCRAVTSHAKSKLLYSLLEVLNEPRLEQQVLGRVATYCQFWEQRNVCACCFGTVVGLTERSHVSRQISNPKVELAHGHAQRARPSHGRGSERSKSRADRIRDQPRNHIRVDVGIRATILDVALAVLGDLPWNTNRCATVRNTVTELREVGSFV</sequence>
<organism evidence="2">
    <name type="scientific">freshwater metagenome</name>
    <dbReference type="NCBI Taxonomy" id="449393"/>
    <lineage>
        <taxon>unclassified sequences</taxon>
        <taxon>metagenomes</taxon>
        <taxon>ecological metagenomes</taxon>
    </lineage>
</organism>
<accession>A0A6J6D5C4</accession>
<dbReference type="AlphaFoldDB" id="A0A6J6D5C4"/>
<gene>
    <name evidence="2" type="ORF">UFOPK1358_02075</name>
</gene>
<evidence type="ECO:0000256" key="1">
    <source>
        <dbReference type="SAM" id="MobiDB-lite"/>
    </source>
</evidence>
<dbReference type="EMBL" id="CAEZSF010000315">
    <property type="protein sequence ID" value="CAB4558505.1"/>
    <property type="molecule type" value="Genomic_DNA"/>
</dbReference>
<feature type="compositionally biased region" description="Basic and acidic residues" evidence="1">
    <location>
        <begin position="107"/>
        <end position="121"/>
    </location>
</feature>
<evidence type="ECO:0000313" key="2">
    <source>
        <dbReference type="EMBL" id="CAB4558505.1"/>
    </source>
</evidence>